<dbReference type="Pfam" id="PF02437">
    <property type="entry name" value="Ski_Sno_DHD"/>
    <property type="match status" value="1"/>
</dbReference>
<gene>
    <name evidence="4" type="ORF">NTJ_00558</name>
</gene>
<dbReference type="Pfam" id="PF08782">
    <property type="entry name" value="c-SKI_SMAD_bind"/>
    <property type="match status" value="1"/>
</dbReference>
<dbReference type="SMART" id="SM01046">
    <property type="entry name" value="c-SKI_SMAD_bind"/>
    <property type="match status" value="1"/>
</dbReference>
<organism evidence="4 5">
    <name type="scientific">Nesidiocoris tenuis</name>
    <dbReference type="NCBI Taxonomy" id="355587"/>
    <lineage>
        <taxon>Eukaryota</taxon>
        <taxon>Metazoa</taxon>
        <taxon>Ecdysozoa</taxon>
        <taxon>Arthropoda</taxon>
        <taxon>Hexapoda</taxon>
        <taxon>Insecta</taxon>
        <taxon>Pterygota</taxon>
        <taxon>Neoptera</taxon>
        <taxon>Paraneoptera</taxon>
        <taxon>Hemiptera</taxon>
        <taxon>Heteroptera</taxon>
        <taxon>Panheteroptera</taxon>
        <taxon>Cimicomorpha</taxon>
        <taxon>Miridae</taxon>
        <taxon>Dicyphina</taxon>
        <taxon>Nesidiocoris</taxon>
    </lineage>
</organism>
<feature type="compositionally biased region" description="Basic and acidic residues" evidence="2">
    <location>
        <begin position="367"/>
        <end position="381"/>
    </location>
</feature>
<dbReference type="CDD" id="cd21080">
    <property type="entry name" value="DHD_Skor"/>
    <property type="match status" value="1"/>
</dbReference>
<sequence>MSMTVSSLPTSQNANITLHQSKQNQVGSVILYGVPIVSLVMENQERLCLAQISNTLLKSFSYNEIHNRRVALGITCVQCTPVQLEMLRRAGAMPVSSRRCGMITRREAERLCKSFLGDNSPPRLPDDFAFAVHHDCAWGCRGAFLPSRYNSSRAKCIKCSTCGLFFSPNKFIFHSHRNGPAAKYVQPDAANFNSWRRHMRLSGSPPEEVQHAWEDVKAMFNGGTRKRMLSGGSSHAAGGAPGGGGKSRRRPHSPPAAAPVPQSTAPRVPPLVMDYVWKAPLYPMWLPPGPLLLPPTDPKPPYPSAFTPVYPSPALVPPLSATPASSAKGGHSSSSADSDSEETVDIETCPEEEAKPLWSPVSQNDEGSSKVAEKKESSSPHIVEEVKPRAFEWVNHFPLDAPQLYREHMARQLHFMRELVSPGSAIIGPPPFKPVARSPDSTVPNLSGTDQNGGLSPVDCTTCASNYPSLVTDVSKSIRKLN</sequence>
<evidence type="ECO:0000256" key="1">
    <source>
        <dbReference type="ARBA" id="ARBA00009513"/>
    </source>
</evidence>
<dbReference type="InterPro" id="IPR037000">
    <property type="entry name" value="Ski_DNA-bd_sf"/>
</dbReference>
<dbReference type="InterPro" id="IPR003380">
    <property type="entry name" value="SKI/SNO/DAC"/>
</dbReference>
<evidence type="ECO:0000313" key="4">
    <source>
        <dbReference type="EMBL" id="BES87752.1"/>
    </source>
</evidence>
<dbReference type="EMBL" id="AP028909">
    <property type="protein sequence ID" value="BES87752.1"/>
    <property type="molecule type" value="Genomic_DNA"/>
</dbReference>
<dbReference type="InterPro" id="IPR023216">
    <property type="entry name" value="Tscrpt_reg_SKI_SnoN"/>
</dbReference>
<accession>A0ABN7A940</accession>
<feature type="region of interest" description="Disordered" evidence="2">
    <location>
        <begin position="224"/>
        <end position="267"/>
    </location>
</feature>
<evidence type="ECO:0000313" key="5">
    <source>
        <dbReference type="Proteomes" id="UP001307889"/>
    </source>
</evidence>
<dbReference type="Gene3D" id="3.10.390.10">
    <property type="entry name" value="SAND domain-like"/>
    <property type="match status" value="1"/>
</dbReference>
<comment type="similarity">
    <text evidence="1">Belongs to the SKI family.</text>
</comment>
<dbReference type="InterPro" id="IPR014890">
    <property type="entry name" value="c-SKI_SMAD4-bd_dom"/>
</dbReference>
<feature type="compositionally biased region" description="Low complexity" evidence="2">
    <location>
        <begin position="324"/>
        <end position="337"/>
    </location>
</feature>
<dbReference type="SUPFAM" id="SSF46955">
    <property type="entry name" value="Putative DNA-binding domain"/>
    <property type="match status" value="1"/>
</dbReference>
<keyword evidence="5" id="KW-1185">Reference proteome</keyword>
<name>A0ABN7A940_9HEMI</name>
<reference evidence="4 5" key="1">
    <citation type="submission" date="2023-09" db="EMBL/GenBank/DDBJ databases">
        <title>Nesidiocoris tenuis whole genome shotgun sequence.</title>
        <authorList>
            <person name="Shibata T."/>
            <person name="Shimoda M."/>
            <person name="Kobayashi T."/>
            <person name="Uehara T."/>
        </authorList>
    </citation>
    <scope>NUCLEOTIDE SEQUENCE [LARGE SCALE GENOMIC DNA]</scope>
    <source>
        <strain evidence="4 5">Japan</strain>
    </source>
</reference>
<dbReference type="Proteomes" id="UP001307889">
    <property type="component" value="Chromosome 1"/>
</dbReference>
<evidence type="ECO:0000259" key="3">
    <source>
        <dbReference type="SMART" id="SM01046"/>
    </source>
</evidence>
<proteinExistence type="inferred from homology"/>
<evidence type="ECO:0000256" key="2">
    <source>
        <dbReference type="SAM" id="MobiDB-lite"/>
    </source>
</evidence>
<feature type="compositionally biased region" description="Acidic residues" evidence="2">
    <location>
        <begin position="338"/>
        <end position="351"/>
    </location>
</feature>
<dbReference type="PANTHER" id="PTHR10005">
    <property type="entry name" value="SKI ONCOGENE-RELATED"/>
    <property type="match status" value="1"/>
</dbReference>
<feature type="domain" description="c-SKI SMAD4-binding" evidence="3">
    <location>
        <begin position="129"/>
        <end position="221"/>
    </location>
</feature>
<dbReference type="SUPFAM" id="SSF63763">
    <property type="entry name" value="SAND domain-like"/>
    <property type="match status" value="1"/>
</dbReference>
<feature type="region of interest" description="Disordered" evidence="2">
    <location>
        <begin position="320"/>
        <end position="381"/>
    </location>
</feature>
<dbReference type="PANTHER" id="PTHR10005:SF26">
    <property type="entry name" value="CORL"/>
    <property type="match status" value="1"/>
</dbReference>
<dbReference type="Gene3D" id="3.10.260.20">
    <property type="entry name" value="Ski"/>
    <property type="match status" value="1"/>
</dbReference>
<dbReference type="InterPro" id="IPR009061">
    <property type="entry name" value="DNA-bd_dom_put_sf"/>
</dbReference>
<protein>
    <submittedName>
        <fullName evidence="4">C-SKI_SMAD_bind</fullName>
    </submittedName>
</protein>
<dbReference type="InterPro" id="IPR010919">
    <property type="entry name" value="SAND-like_dom_sf"/>
</dbReference>